<keyword evidence="4" id="KW-0804">Transcription</keyword>
<evidence type="ECO:0000256" key="2">
    <source>
        <dbReference type="ARBA" id="ARBA00023015"/>
    </source>
</evidence>
<comment type="similarity">
    <text evidence="1">Belongs to the LysR transcriptional regulatory family.</text>
</comment>
<dbReference type="PANTHER" id="PTHR30537">
    <property type="entry name" value="HTH-TYPE TRANSCRIPTIONAL REGULATOR"/>
    <property type="match status" value="1"/>
</dbReference>
<evidence type="ECO:0000313" key="8">
    <source>
        <dbReference type="Proteomes" id="UP000509782"/>
    </source>
</evidence>
<evidence type="ECO:0000259" key="5">
    <source>
        <dbReference type="PROSITE" id="PS50931"/>
    </source>
</evidence>
<dbReference type="Gene3D" id="1.10.10.10">
    <property type="entry name" value="Winged helix-like DNA-binding domain superfamily/Winged helix DNA-binding domain"/>
    <property type="match status" value="1"/>
</dbReference>
<dbReference type="AlphaFoldDB" id="A0A3R9H526"/>
<reference evidence="7 9" key="2">
    <citation type="submission" date="2024-05" db="EMBL/GenBank/DDBJ databases">
        <title>Achromobacter denitrificans. BP1, complete genome.</title>
        <authorList>
            <person name="Zhang B."/>
        </authorList>
    </citation>
    <scope>NUCLEOTIDE SEQUENCE [LARGE SCALE GENOMIC DNA]</scope>
    <source>
        <strain evidence="7 9">BP1</strain>
    </source>
</reference>
<dbReference type="GO" id="GO:0003700">
    <property type="term" value="F:DNA-binding transcription factor activity"/>
    <property type="evidence" value="ECO:0007669"/>
    <property type="project" value="InterPro"/>
</dbReference>
<dbReference type="RefSeq" id="WP_062682850.1">
    <property type="nucleotide sequence ID" value="NZ_BLWG01000797.1"/>
</dbReference>
<sequence length="312" mass="34207">MRLPLNTLPAFRAVAELQNLRAAAERLHLTHSAVSQQIKGLEEQLGFPLFERSGRGIVLNTAGAALLCAVQGALTQLDEGVLAASAAAAGDEQRLRVSVLPSFAQRWLLPRMARWRARHPSLALEIDSSQQVVDLLRDGFHAALRFGRGPWAGVESEPLFDTPLPLIVLASPETAAALPDRTPQTLARQPLLGDREIWQHWFNAAGLRTAITPVASFNDAGMMLQAAEQGLGITLGRELLAADALCAGRLVQVSPVSVHYEQAQTYHLVYRPSLRDWAPLVALKQWLREELEMSRRNLAIPDPGPDERSQTK</sequence>
<dbReference type="EMBL" id="CP154792">
    <property type="protein sequence ID" value="XAN13267.1"/>
    <property type="molecule type" value="Genomic_DNA"/>
</dbReference>
<dbReference type="PRINTS" id="PR00039">
    <property type="entry name" value="HTHLYSR"/>
</dbReference>
<dbReference type="STRING" id="32002.BVK87_17755"/>
<accession>A0A3R9H526</accession>
<keyword evidence="9" id="KW-1185">Reference proteome</keyword>
<name>A0A3R9H526_ACHDE</name>
<dbReference type="FunFam" id="1.10.10.10:FF:000001">
    <property type="entry name" value="LysR family transcriptional regulator"/>
    <property type="match status" value="1"/>
</dbReference>
<evidence type="ECO:0000256" key="4">
    <source>
        <dbReference type="ARBA" id="ARBA00023163"/>
    </source>
</evidence>
<dbReference type="OrthoDB" id="9178397at2"/>
<feature type="domain" description="HTH lysR-type" evidence="5">
    <location>
        <begin position="3"/>
        <end position="60"/>
    </location>
</feature>
<protein>
    <submittedName>
        <fullName evidence="6">LysR family transcriptional regulator</fullName>
    </submittedName>
    <submittedName>
        <fullName evidence="7">LysR substrate-binding domain-containing protein</fullName>
    </submittedName>
</protein>
<dbReference type="PROSITE" id="PS50931">
    <property type="entry name" value="HTH_LYSR"/>
    <property type="match status" value="1"/>
</dbReference>
<reference evidence="6 8" key="1">
    <citation type="submission" date="2020-05" db="EMBL/GenBank/DDBJ databases">
        <title>FDA dAtabase for Regulatory Grade micrObial Sequences (FDA-ARGOS): Supporting development and validation of Infectious Disease Dx tests.</title>
        <authorList>
            <person name="Sproer C."/>
            <person name="Gronow S."/>
            <person name="Severitt S."/>
            <person name="Schroder I."/>
            <person name="Tallon L."/>
            <person name="Sadzewicz L."/>
            <person name="Zhao X."/>
            <person name="Vavikolanu K."/>
            <person name="Mehta A."/>
            <person name="Aluvathingal J."/>
            <person name="Nadendla S."/>
            <person name="Myers T."/>
            <person name="Yan Y."/>
            <person name="Sichtig H."/>
        </authorList>
    </citation>
    <scope>NUCLEOTIDE SEQUENCE [LARGE SCALE GENOMIC DNA]</scope>
    <source>
        <strain evidence="6 8">FDAARGOS_787</strain>
    </source>
</reference>
<evidence type="ECO:0000313" key="9">
    <source>
        <dbReference type="Proteomes" id="UP001446337"/>
    </source>
</evidence>
<dbReference type="SUPFAM" id="SSF53850">
    <property type="entry name" value="Periplasmic binding protein-like II"/>
    <property type="match status" value="1"/>
</dbReference>
<dbReference type="InterPro" id="IPR036390">
    <property type="entry name" value="WH_DNA-bd_sf"/>
</dbReference>
<dbReference type="InterPro" id="IPR000847">
    <property type="entry name" value="LysR_HTH_N"/>
</dbReference>
<dbReference type="Gene3D" id="3.40.190.10">
    <property type="entry name" value="Periplasmic binding protein-like II"/>
    <property type="match status" value="2"/>
</dbReference>
<dbReference type="Pfam" id="PF03466">
    <property type="entry name" value="LysR_substrate"/>
    <property type="match status" value="1"/>
</dbReference>
<dbReference type="InterPro" id="IPR036388">
    <property type="entry name" value="WH-like_DNA-bd_sf"/>
</dbReference>
<evidence type="ECO:0000313" key="7">
    <source>
        <dbReference type="EMBL" id="XAN13267.1"/>
    </source>
</evidence>
<dbReference type="GeneID" id="92844909"/>
<keyword evidence="3" id="KW-0238">DNA-binding</keyword>
<dbReference type="EMBL" id="CP054569">
    <property type="protein sequence ID" value="QKQ46070.1"/>
    <property type="molecule type" value="Genomic_DNA"/>
</dbReference>
<proteinExistence type="inferred from homology"/>
<dbReference type="InterPro" id="IPR005119">
    <property type="entry name" value="LysR_subst-bd"/>
</dbReference>
<evidence type="ECO:0000313" key="6">
    <source>
        <dbReference type="EMBL" id="QKQ46070.1"/>
    </source>
</evidence>
<evidence type="ECO:0000256" key="1">
    <source>
        <dbReference type="ARBA" id="ARBA00009437"/>
    </source>
</evidence>
<dbReference type="Pfam" id="PF00126">
    <property type="entry name" value="HTH_1"/>
    <property type="match status" value="1"/>
</dbReference>
<evidence type="ECO:0000256" key="3">
    <source>
        <dbReference type="ARBA" id="ARBA00023125"/>
    </source>
</evidence>
<dbReference type="CDD" id="cd08432">
    <property type="entry name" value="PBP2_GcdR_TrpI_HvrB_AmpR_like"/>
    <property type="match status" value="1"/>
</dbReference>
<keyword evidence="2" id="KW-0805">Transcription regulation</keyword>
<gene>
    <name evidence="7" type="ORF">AAIK43_17765</name>
    <name evidence="6" type="ORF">FOC81_04900</name>
</gene>
<dbReference type="GO" id="GO:0043565">
    <property type="term" value="F:sequence-specific DNA binding"/>
    <property type="evidence" value="ECO:0007669"/>
    <property type="project" value="TreeGrafter"/>
</dbReference>
<dbReference type="InterPro" id="IPR058163">
    <property type="entry name" value="LysR-type_TF_proteobact-type"/>
</dbReference>
<dbReference type="Proteomes" id="UP000509782">
    <property type="component" value="Chromosome"/>
</dbReference>
<dbReference type="GO" id="GO:0006351">
    <property type="term" value="P:DNA-templated transcription"/>
    <property type="evidence" value="ECO:0007669"/>
    <property type="project" value="TreeGrafter"/>
</dbReference>
<dbReference type="PANTHER" id="PTHR30537:SF79">
    <property type="entry name" value="TRANSCRIPTIONAL REGULATOR-RELATED"/>
    <property type="match status" value="1"/>
</dbReference>
<organism evidence="6 8">
    <name type="scientific">Achromobacter denitrificans</name>
    <name type="common">Alcaligenes denitrificans</name>
    <dbReference type="NCBI Taxonomy" id="32002"/>
    <lineage>
        <taxon>Bacteria</taxon>
        <taxon>Pseudomonadati</taxon>
        <taxon>Pseudomonadota</taxon>
        <taxon>Betaproteobacteria</taxon>
        <taxon>Burkholderiales</taxon>
        <taxon>Alcaligenaceae</taxon>
        <taxon>Achromobacter</taxon>
    </lineage>
</organism>
<dbReference type="SUPFAM" id="SSF46785">
    <property type="entry name" value="Winged helix' DNA-binding domain"/>
    <property type="match status" value="1"/>
</dbReference>
<dbReference type="Proteomes" id="UP001446337">
    <property type="component" value="Chromosome"/>
</dbReference>